<comment type="pathway">
    <text evidence="1 9">Bacterial outer membrane biogenesis; LPS core biosynthesis.</text>
</comment>
<dbReference type="InterPro" id="IPR038107">
    <property type="entry name" value="Glycos_transf_N_sf"/>
</dbReference>
<keyword evidence="9" id="KW-1003">Cell membrane</keyword>
<organism evidence="11 12">
    <name type="scientific">Syntrophobacter fumaroxidans (strain DSM 10017 / MPOB)</name>
    <dbReference type="NCBI Taxonomy" id="335543"/>
    <lineage>
        <taxon>Bacteria</taxon>
        <taxon>Pseudomonadati</taxon>
        <taxon>Thermodesulfobacteriota</taxon>
        <taxon>Syntrophobacteria</taxon>
        <taxon>Syntrophobacterales</taxon>
        <taxon>Syntrophobacteraceae</taxon>
        <taxon>Syntrophobacter</taxon>
    </lineage>
</organism>
<evidence type="ECO:0000256" key="9">
    <source>
        <dbReference type="RuleBase" id="RU365103"/>
    </source>
</evidence>
<name>A0LL52_SYNFM</name>
<dbReference type="GO" id="GO:0005886">
    <property type="term" value="C:plasma membrane"/>
    <property type="evidence" value="ECO:0007669"/>
    <property type="project" value="UniProtKB-SubCell"/>
</dbReference>
<dbReference type="InterPro" id="IPR007507">
    <property type="entry name" value="Glycos_transf_N"/>
</dbReference>
<dbReference type="GO" id="GO:0009244">
    <property type="term" value="P:lipopolysaccharide core region biosynthetic process"/>
    <property type="evidence" value="ECO:0007669"/>
    <property type="project" value="UniProtKB-UniRule"/>
</dbReference>
<keyword evidence="12" id="KW-1185">Reference proteome</keyword>
<dbReference type="AlphaFoldDB" id="A0LL52"/>
<dbReference type="Gene3D" id="3.40.50.11720">
    <property type="entry name" value="3-Deoxy-D-manno-octulosonic-acid transferase, N-terminal domain"/>
    <property type="match status" value="1"/>
</dbReference>
<keyword evidence="4 9" id="KW-0808">Transferase</keyword>
<comment type="similarity">
    <text evidence="9">Belongs to the glycosyltransferase group 1 family.</text>
</comment>
<evidence type="ECO:0000256" key="1">
    <source>
        <dbReference type="ARBA" id="ARBA00004713"/>
    </source>
</evidence>
<dbReference type="Pfam" id="PF04413">
    <property type="entry name" value="Glycos_transf_N"/>
    <property type="match status" value="1"/>
</dbReference>
<dbReference type="Proteomes" id="UP000001784">
    <property type="component" value="Chromosome"/>
</dbReference>
<reference evidence="11 12" key="1">
    <citation type="submission" date="2006-10" db="EMBL/GenBank/DDBJ databases">
        <title>Complete sequence of Syntrophobacter fumaroxidans MPOB.</title>
        <authorList>
            <consortium name="US DOE Joint Genome Institute"/>
            <person name="Copeland A."/>
            <person name="Lucas S."/>
            <person name="Lapidus A."/>
            <person name="Barry K."/>
            <person name="Detter J.C."/>
            <person name="Glavina del Rio T."/>
            <person name="Hammon N."/>
            <person name="Israni S."/>
            <person name="Pitluck S."/>
            <person name="Goltsman E.G."/>
            <person name="Martinez M."/>
            <person name="Schmutz J."/>
            <person name="Larimer F."/>
            <person name="Land M."/>
            <person name="Hauser L."/>
            <person name="Kyrpides N."/>
            <person name="Kim E."/>
            <person name="Boone D.R."/>
            <person name="Brockman F."/>
            <person name="Culley D."/>
            <person name="Ferry J."/>
            <person name="Gunsalus R."/>
            <person name="McInerney M.J."/>
            <person name="Morrison M."/>
            <person name="Plugge C."/>
            <person name="Rohlin L."/>
            <person name="Scholten J."/>
            <person name="Sieber J."/>
            <person name="Stams A.J.M."/>
            <person name="Worm P."/>
            <person name="Henstra A.M."/>
            <person name="Richardson P."/>
        </authorList>
    </citation>
    <scope>NUCLEOTIDE SEQUENCE [LARGE SCALE GENOMIC DNA]</scope>
    <source>
        <strain evidence="12">DSM 10017 / MPOB</strain>
    </source>
</reference>
<evidence type="ECO:0000256" key="4">
    <source>
        <dbReference type="ARBA" id="ARBA00022679"/>
    </source>
</evidence>
<evidence type="ECO:0000313" key="12">
    <source>
        <dbReference type="Proteomes" id="UP000001784"/>
    </source>
</evidence>
<dbReference type="eggNOG" id="COG1519">
    <property type="taxonomic scope" value="Bacteria"/>
</dbReference>
<accession>A0LL52</accession>
<keyword evidence="9" id="KW-0448">Lipopolysaccharide biosynthesis</keyword>
<dbReference type="STRING" id="335543.Sfum_2474"/>
<evidence type="ECO:0000256" key="2">
    <source>
        <dbReference type="ARBA" id="ARBA00012621"/>
    </source>
</evidence>
<keyword evidence="9" id="KW-0472">Membrane</keyword>
<feature type="site" description="Transition state stabilizer" evidence="8">
    <location>
        <position position="132"/>
    </location>
</feature>
<comment type="function">
    <text evidence="9">Involved in lipopolysaccharide (LPS) biosynthesis. Catalyzes the transfer of 3-deoxy-D-manno-octulosonate (Kdo) residue(s) from CMP-Kdo to lipid IV(A), the tetraacyldisaccharide-1,4'-bisphosphate precursor of lipid A.</text>
</comment>
<evidence type="ECO:0000256" key="6">
    <source>
        <dbReference type="ARBA" id="ARBA00049183"/>
    </source>
</evidence>
<gene>
    <name evidence="11" type="ordered locus">Sfum_2474</name>
</gene>
<sequence>MELQDYLYNIGLHGAAVGILPYLRCKLRDAPDFLSGRLGNYSADILPGGSPRVWFHASSVGEVTGAVPTVQAFLERLPGAVAVLTVGTPQGLRHARARLPESVPVIPFPLDFPTVLRKAFLHLKPDLYVGFESEFWPNLFRFLRMNGVRSVLLNGRLADRSARRYARLRSVFQPIFRQFEWLAMHSEEDLQNVLSLGASPERALVLGSSKYDGLLSKADPEVPVRWRRQLDIPRQAPVVIGGSLRGAECRQVPEAFGKLRELCPEAIGIFVPRHLERIPEMVQWLESHGIAFHRLSDIEGTGRRRVFPVVLVDRIGVLFELYSIGDLIFCGGTLEPVGGHNILEPAAWGKAVFYGPHLKKVRYEHRILLESKCSFPVSDSDELASLWRFWVRRLPELEEYGGRARNALEKMGGVVSRQVELILAAFPERFFGVR</sequence>
<dbReference type="GO" id="GO:0009245">
    <property type="term" value="P:lipid A biosynthetic process"/>
    <property type="evidence" value="ECO:0007669"/>
    <property type="project" value="TreeGrafter"/>
</dbReference>
<dbReference type="KEGG" id="sfu:Sfum_2474"/>
<comment type="subcellular location">
    <subcellularLocation>
        <location evidence="9">Cell membrane</location>
    </subcellularLocation>
</comment>
<dbReference type="GO" id="GO:0043842">
    <property type="term" value="F:Kdo transferase activity"/>
    <property type="evidence" value="ECO:0007669"/>
    <property type="project" value="UniProtKB-EC"/>
</dbReference>
<dbReference type="InParanoid" id="A0LL52"/>
<dbReference type="Gene3D" id="3.40.50.2000">
    <property type="entry name" value="Glycogen Phosphorylase B"/>
    <property type="match status" value="1"/>
</dbReference>
<proteinExistence type="inferred from homology"/>
<dbReference type="EC" id="2.4.99.12" evidence="2 9"/>
<protein>
    <recommendedName>
        <fullName evidence="3 9">3-deoxy-D-manno-octulosonic acid transferase</fullName>
        <shortName evidence="9">Kdo transferase</shortName>
        <ecNumber evidence="2 9">2.4.99.12</ecNumber>
    </recommendedName>
    <alternativeName>
        <fullName evidence="5 9">Lipid IV(A) 3-deoxy-D-manno-octulosonic acid transferase</fullName>
    </alternativeName>
</protein>
<dbReference type="UniPathway" id="UPA00958"/>
<comment type="catalytic activity">
    <reaction evidence="6 9">
        <text>lipid IVA (E. coli) + CMP-3-deoxy-beta-D-manno-octulosonate = alpha-Kdo-(2-&gt;6)-lipid IVA (E. coli) + CMP + H(+)</text>
        <dbReference type="Rhea" id="RHEA:28066"/>
        <dbReference type="ChEBI" id="CHEBI:15378"/>
        <dbReference type="ChEBI" id="CHEBI:58603"/>
        <dbReference type="ChEBI" id="CHEBI:60364"/>
        <dbReference type="ChEBI" id="CHEBI:60377"/>
        <dbReference type="ChEBI" id="CHEBI:85987"/>
        <dbReference type="EC" id="2.4.99.12"/>
    </reaction>
</comment>
<dbReference type="PANTHER" id="PTHR42755">
    <property type="entry name" value="3-DEOXY-MANNO-OCTULOSONATE CYTIDYLYLTRANSFERASE"/>
    <property type="match status" value="1"/>
</dbReference>
<feature type="active site" description="Proton acceptor" evidence="7">
    <location>
        <position position="62"/>
    </location>
</feature>
<evidence type="ECO:0000313" key="11">
    <source>
        <dbReference type="EMBL" id="ABK18154.1"/>
    </source>
</evidence>
<evidence type="ECO:0000256" key="3">
    <source>
        <dbReference type="ARBA" id="ARBA00019077"/>
    </source>
</evidence>
<dbReference type="InterPro" id="IPR039901">
    <property type="entry name" value="Kdotransferase"/>
</dbReference>
<dbReference type="EMBL" id="CP000478">
    <property type="protein sequence ID" value="ABK18154.1"/>
    <property type="molecule type" value="Genomic_DNA"/>
</dbReference>
<feature type="domain" description="3-deoxy-D-manno-octulosonic-acid transferase N-terminal" evidence="10">
    <location>
        <begin position="36"/>
        <end position="212"/>
    </location>
</feature>
<dbReference type="PANTHER" id="PTHR42755:SF1">
    <property type="entry name" value="3-DEOXY-D-MANNO-OCTULOSONIC ACID TRANSFERASE, MITOCHONDRIAL-RELATED"/>
    <property type="match status" value="1"/>
</dbReference>
<evidence type="ECO:0000259" key="10">
    <source>
        <dbReference type="Pfam" id="PF04413"/>
    </source>
</evidence>
<dbReference type="RefSeq" id="WP_011699322.1">
    <property type="nucleotide sequence ID" value="NC_008554.1"/>
</dbReference>
<evidence type="ECO:0000256" key="5">
    <source>
        <dbReference type="ARBA" id="ARBA00031445"/>
    </source>
</evidence>
<evidence type="ECO:0000256" key="8">
    <source>
        <dbReference type="PIRSR" id="PIRSR639901-2"/>
    </source>
</evidence>
<evidence type="ECO:0000256" key="7">
    <source>
        <dbReference type="PIRSR" id="PIRSR639901-1"/>
    </source>
</evidence>
<dbReference type="HOGENOM" id="CLU_036146_2_1_7"/>
<dbReference type="CAZy" id="GT30">
    <property type="family name" value="Glycosyltransferase Family 30"/>
</dbReference>
<dbReference type="SUPFAM" id="SSF53756">
    <property type="entry name" value="UDP-Glycosyltransferase/glycogen phosphorylase"/>
    <property type="match status" value="1"/>
</dbReference>
<feature type="site" description="Transition state stabilizer" evidence="8">
    <location>
        <position position="210"/>
    </location>
</feature>